<dbReference type="EMBL" id="CAKMMF010000018">
    <property type="protein sequence ID" value="CAH1210920.1"/>
    <property type="molecule type" value="Genomic_DNA"/>
</dbReference>
<keyword evidence="6 7" id="KW-0472">Membrane</keyword>
<comment type="caution">
    <text evidence="10">The sequence shown here is derived from an EMBL/GenBank/DDBJ whole genome shotgun (WGS) entry which is preliminary data.</text>
</comment>
<dbReference type="Gene3D" id="3.40.50.300">
    <property type="entry name" value="P-loop containing nucleotide triphosphate hydrolases"/>
    <property type="match status" value="1"/>
</dbReference>
<evidence type="ECO:0000259" key="8">
    <source>
        <dbReference type="PROSITE" id="PS50893"/>
    </source>
</evidence>
<dbReference type="InterPro" id="IPR027417">
    <property type="entry name" value="P-loop_NTPase"/>
</dbReference>
<reference evidence="10" key="1">
    <citation type="submission" date="2022-01" db="EMBL/GenBank/DDBJ databases">
        <authorList>
            <person name="Criscuolo A."/>
        </authorList>
    </citation>
    <scope>NUCLEOTIDE SEQUENCE</scope>
    <source>
        <strain evidence="10">CIP111893</strain>
    </source>
</reference>
<dbReference type="InterPro" id="IPR036640">
    <property type="entry name" value="ABC1_TM_sf"/>
</dbReference>
<evidence type="ECO:0000256" key="5">
    <source>
        <dbReference type="ARBA" id="ARBA00022989"/>
    </source>
</evidence>
<dbReference type="Proteomes" id="UP000838686">
    <property type="component" value="Unassembled WGS sequence"/>
</dbReference>
<keyword evidence="5 7" id="KW-1133">Transmembrane helix</keyword>
<keyword evidence="2 7" id="KW-0812">Transmembrane</keyword>
<evidence type="ECO:0000256" key="3">
    <source>
        <dbReference type="ARBA" id="ARBA00022741"/>
    </source>
</evidence>
<feature type="transmembrane region" description="Helical" evidence="7">
    <location>
        <begin position="20"/>
        <end position="40"/>
    </location>
</feature>
<name>A0ABN8GJX6_9BACL</name>
<dbReference type="PROSITE" id="PS50929">
    <property type="entry name" value="ABC_TM1F"/>
    <property type="match status" value="1"/>
</dbReference>
<feature type="domain" description="ABC transmembrane type-1" evidence="9">
    <location>
        <begin position="43"/>
        <end position="318"/>
    </location>
</feature>
<proteinExistence type="predicted"/>
<dbReference type="SUPFAM" id="SSF90123">
    <property type="entry name" value="ABC transporter transmembrane region"/>
    <property type="match status" value="1"/>
</dbReference>
<protein>
    <submittedName>
        <fullName evidence="10">Vitamin B12 import ATP-binding protein BtuD</fullName>
    </submittedName>
</protein>
<dbReference type="PROSITE" id="PS00211">
    <property type="entry name" value="ABC_TRANSPORTER_1"/>
    <property type="match status" value="1"/>
</dbReference>
<keyword evidence="11" id="KW-1185">Reference proteome</keyword>
<dbReference type="InterPro" id="IPR003593">
    <property type="entry name" value="AAA+_ATPase"/>
</dbReference>
<evidence type="ECO:0000256" key="2">
    <source>
        <dbReference type="ARBA" id="ARBA00022692"/>
    </source>
</evidence>
<keyword evidence="4 10" id="KW-0067">ATP-binding</keyword>
<accession>A0ABN8GJX6</accession>
<keyword evidence="3" id="KW-0547">Nucleotide-binding</keyword>
<feature type="domain" description="ABC transporter" evidence="8">
    <location>
        <begin position="359"/>
        <end position="593"/>
    </location>
</feature>
<gene>
    <name evidence="10" type="primary">btuD_19</name>
    <name evidence="10" type="ORF">PAECIP111893_03327</name>
</gene>
<dbReference type="GO" id="GO:0005524">
    <property type="term" value="F:ATP binding"/>
    <property type="evidence" value="ECO:0007669"/>
    <property type="project" value="UniProtKB-KW"/>
</dbReference>
<dbReference type="InterPro" id="IPR011527">
    <property type="entry name" value="ABC1_TM_dom"/>
</dbReference>
<evidence type="ECO:0000256" key="1">
    <source>
        <dbReference type="ARBA" id="ARBA00004651"/>
    </source>
</evidence>
<evidence type="ECO:0000256" key="7">
    <source>
        <dbReference type="SAM" id="Phobius"/>
    </source>
</evidence>
<comment type="subcellular location">
    <subcellularLocation>
        <location evidence="1">Cell membrane</location>
        <topology evidence="1">Multi-pass membrane protein</topology>
    </subcellularLocation>
</comment>
<dbReference type="InterPro" id="IPR039421">
    <property type="entry name" value="Type_1_exporter"/>
</dbReference>
<feature type="transmembrane region" description="Helical" evidence="7">
    <location>
        <begin position="264"/>
        <end position="282"/>
    </location>
</feature>
<dbReference type="InterPro" id="IPR003439">
    <property type="entry name" value="ABC_transporter-like_ATP-bd"/>
</dbReference>
<dbReference type="Pfam" id="PF00005">
    <property type="entry name" value="ABC_tran"/>
    <property type="match status" value="1"/>
</dbReference>
<evidence type="ECO:0000259" key="9">
    <source>
        <dbReference type="PROSITE" id="PS50929"/>
    </source>
</evidence>
<dbReference type="SMART" id="SM00382">
    <property type="entry name" value="AAA"/>
    <property type="match status" value="1"/>
</dbReference>
<evidence type="ECO:0000256" key="4">
    <source>
        <dbReference type="ARBA" id="ARBA00022840"/>
    </source>
</evidence>
<dbReference type="PANTHER" id="PTHR43394">
    <property type="entry name" value="ATP-DEPENDENT PERMEASE MDL1, MITOCHONDRIAL"/>
    <property type="match status" value="1"/>
</dbReference>
<dbReference type="PROSITE" id="PS50893">
    <property type="entry name" value="ABC_TRANSPORTER_2"/>
    <property type="match status" value="1"/>
</dbReference>
<dbReference type="PANTHER" id="PTHR43394:SF1">
    <property type="entry name" value="ATP-BINDING CASSETTE SUB-FAMILY B MEMBER 10, MITOCHONDRIAL"/>
    <property type="match status" value="1"/>
</dbReference>
<evidence type="ECO:0000313" key="10">
    <source>
        <dbReference type="EMBL" id="CAH1210920.1"/>
    </source>
</evidence>
<dbReference type="RefSeq" id="WP_236343656.1">
    <property type="nucleotide sequence ID" value="NZ_CAKMMF010000018.1"/>
</dbReference>
<dbReference type="InterPro" id="IPR017871">
    <property type="entry name" value="ABC_transporter-like_CS"/>
</dbReference>
<evidence type="ECO:0000313" key="11">
    <source>
        <dbReference type="Proteomes" id="UP000838686"/>
    </source>
</evidence>
<feature type="transmembrane region" description="Helical" evidence="7">
    <location>
        <begin position="161"/>
        <end position="192"/>
    </location>
</feature>
<organism evidence="10 11">
    <name type="scientific">Paenibacillus plantiphilus</name>
    <dbReference type="NCBI Taxonomy" id="2905650"/>
    <lineage>
        <taxon>Bacteria</taxon>
        <taxon>Bacillati</taxon>
        <taxon>Bacillota</taxon>
        <taxon>Bacilli</taxon>
        <taxon>Bacillales</taxon>
        <taxon>Paenibacillaceae</taxon>
        <taxon>Paenibacillus</taxon>
    </lineage>
</organism>
<dbReference type="SUPFAM" id="SSF52540">
    <property type="entry name" value="P-loop containing nucleoside triphosphate hydrolases"/>
    <property type="match status" value="1"/>
</dbReference>
<sequence length="600" mass="67678">MAQIGFFLRRLHLFAGRKLYLNMLAMIVMSAFEGIGIYLIVPLLGLIGIFSLDLNQIAILAWMTDGLNRLPEGWKLPLILALYAAIVVGQAFLQRSQSIQNVSIHQGFVRSLRTESYRGLLQANWLFFLSKRRSDFIHILTSEIARVSQGIQLTLRLATSFVFMSIQIVFALIVSVELTVLVIVSGLVLAYVSRKFIRTAKSIGDRTSELSQTYYAGVTEHFNGIKDIKSNRLEQLHYRWFRELCSQMENNLVQFTRLQSTTQFSYRAASVVLIVLFVYTSIKLFRVEPSQLMIIVIIFSRLWPRFTDIQSSSEQIVTNLPAFKNVIAMQRECEESREWQSTASSSRENSLRIEHGMECRHIDFRYDSKQSAYAIHNINLRIPANSMTAIVGKSGAGKSTLIDILIGLIQPERGELLIDGAPLRKDHIAALRGAVSYVSQEPFLFHASIRENLLLVEPDATDEELWEALEITASHEFVSRLPQGLDTVIGDRGARLSGGERQRIVLARAILRRPAILVLDEATSALDNKNEATIQAAIDKLKSRMIIIVVAHRLSTIRNADQVIVLEQGEIIQQGGYTQLSRETKGTFSQLLSYQMESNG</sequence>
<dbReference type="Pfam" id="PF00664">
    <property type="entry name" value="ABC_membrane"/>
    <property type="match status" value="1"/>
</dbReference>
<evidence type="ECO:0000256" key="6">
    <source>
        <dbReference type="ARBA" id="ARBA00023136"/>
    </source>
</evidence>
<dbReference type="Gene3D" id="1.20.1560.10">
    <property type="entry name" value="ABC transporter type 1, transmembrane domain"/>
    <property type="match status" value="1"/>
</dbReference>